<dbReference type="PANTHER" id="PTHR42085">
    <property type="entry name" value="F-BOX DOMAIN-CONTAINING PROTEIN"/>
    <property type="match status" value="1"/>
</dbReference>
<dbReference type="OrthoDB" id="72726at2759"/>
<evidence type="ECO:0000313" key="2">
    <source>
        <dbReference type="EMBL" id="KAF4309322.1"/>
    </source>
</evidence>
<dbReference type="PANTHER" id="PTHR42085:SF2">
    <property type="entry name" value="F-BOX DOMAIN-CONTAINING PROTEIN"/>
    <property type="match status" value="1"/>
</dbReference>
<dbReference type="EMBL" id="WWBZ02000016">
    <property type="protein sequence ID" value="KAF4309322.1"/>
    <property type="molecule type" value="Genomic_DNA"/>
</dbReference>
<dbReference type="Proteomes" id="UP000572817">
    <property type="component" value="Unassembled WGS sequence"/>
</dbReference>
<accession>A0A8H4IZV4</accession>
<evidence type="ECO:0000256" key="1">
    <source>
        <dbReference type="SAM" id="MobiDB-lite"/>
    </source>
</evidence>
<gene>
    <name evidence="2" type="ORF">GTA08_BOTSDO02298</name>
</gene>
<evidence type="ECO:0000313" key="3">
    <source>
        <dbReference type="Proteomes" id="UP000572817"/>
    </source>
</evidence>
<keyword evidence="3" id="KW-1185">Reference proteome</keyword>
<feature type="region of interest" description="Disordered" evidence="1">
    <location>
        <begin position="1"/>
        <end position="26"/>
    </location>
</feature>
<organism evidence="2 3">
    <name type="scientific">Botryosphaeria dothidea</name>
    <dbReference type="NCBI Taxonomy" id="55169"/>
    <lineage>
        <taxon>Eukaryota</taxon>
        <taxon>Fungi</taxon>
        <taxon>Dikarya</taxon>
        <taxon>Ascomycota</taxon>
        <taxon>Pezizomycotina</taxon>
        <taxon>Dothideomycetes</taxon>
        <taxon>Dothideomycetes incertae sedis</taxon>
        <taxon>Botryosphaeriales</taxon>
        <taxon>Botryosphaeriaceae</taxon>
        <taxon>Botryosphaeria</taxon>
    </lineage>
</organism>
<name>A0A8H4IZV4_9PEZI</name>
<dbReference type="InterPro" id="IPR038883">
    <property type="entry name" value="AN11006-like"/>
</dbReference>
<dbReference type="AlphaFoldDB" id="A0A8H4IZV4"/>
<proteinExistence type="predicted"/>
<comment type="caution">
    <text evidence="2">The sequence shown here is derived from an EMBL/GenBank/DDBJ whole genome shotgun (WGS) entry which is preliminary data.</text>
</comment>
<reference evidence="2" key="1">
    <citation type="submission" date="2020-04" db="EMBL/GenBank/DDBJ databases">
        <title>Genome Assembly and Annotation of Botryosphaeria dothidea sdau 11-99, a Latent Pathogen of Apple Fruit Ring Rot in China.</title>
        <authorList>
            <person name="Yu C."/>
            <person name="Diao Y."/>
            <person name="Lu Q."/>
            <person name="Zhao J."/>
            <person name="Cui S."/>
            <person name="Peng C."/>
            <person name="He B."/>
            <person name="Liu H."/>
        </authorList>
    </citation>
    <scope>NUCLEOTIDE SEQUENCE [LARGE SCALE GENOMIC DNA]</scope>
    <source>
        <strain evidence="2">Sdau11-99</strain>
    </source>
</reference>
<protein>
    <submittedName>
        <fullName evidence="2">Uncharacterized protein</fullName>
    </submittedName>
</protein>
<sequence length="286" mass="32123">MSSSPSPSSRPPPTSPPAGLRQPSRRPRLLELPAELRQLILIETLRDPQGVHVSSERVRSCQLKTLAALLLVSRFIHDEALAVFASSNQFTVDNADGLCSLLRFVGAQGRPQLRQADVVFSRPTGRGFVEGEELKEALAQLPGCARFKITVELALRAVQAPWNHAHERENEHCHHYPNSAKNKAGKNFWIHPASVCDTPYSEELRELVRKAVAVRWSGNPQYSWSSSSDDSLDFIRKSEQWLRPRDDPGFKYICSWEIPSPPPVVVPIEKDEAVVRRVTEVSRVVR</sequence>